<protein>
    <submittedName>
        <fullName evidence="2">Uncharacterized protein</fullName>
    </submittedName>
</protein>
<proteinExistence type="predicted"/>
<sequence length="75" mass="8136">MVQFLPDPHPSNPARPSAPRSTPHPPLPVPPLPATDFSAPRPRSTLQSHAPSLPPQPESRSHKVANVSHGRRFSN</sequence>
<feature type="region of interest" description="Disordered" evidence="1">
    <location>
        <begin position="1"/>
        <end position="75"/>
    </location>
</feature>
<evidence type="ECO:0000313" key="2">
    <source>
        <dbReference type="EMBL" id="MPC99891.1"/>
    </source>
</evidence>
<feature type="compositionally biased region" description="Pro residues" evidence="1">
    <location>
        <begin position="22"/>
        <end position="33"/>
    </location>
</feature>
<name>A0A5B7JPJ5_PORTR</name>
<comment type="caution">
    <text evidence="2">The sequence shown here is derived from an EMBL/GenBank/DDBJ whole genome shotgun (WGS) entry which is preliminary data.</text>
</comment>
<organism evidence="2 3">
    <name type="scientific">Portunus trituberculatus</name>
    <name type="common">Swimming crab</name>
    <name type="synonym">Neptunus trituberculatus</name>
    <dbReference type="NCBI Taxonomy" id="210409"/>
    <lineage>
        <taxon>Eukaryota</taxon>
        <taxon>Metazoa</taxon>
        <taxon>Ecdysozoa</taxon>
        <taxon>Arthropoda</taxon>
        <taxon>Crustacea</taxon>
        <taxon>Multicrustacea</taxon>
        <taxon>Malacostraca</taxon>
        <taxon>Eumalacostraca</taxon>
        <taxon>Eucarida</taxon>
        <taxon>Decapoda</taxon>
        <taxon>Pleocyemata</taxon>
        <taxon>Brachyura</taxon>
        <taxon>Eubrachyura</taxon>
        <taxon>Portunoidea</taxon>
        <taxon>Portunidae</taxon>
        <taxon>Portuninae</taxon>
        <taxon>Portunus</taxon>
    </lineage>
</organism>
<evidence type="ECO:0000313" key="3">
    <source>
        <dbReference type="Proteomes" id="UP000324222"/>
    </source>
</evidence>
<accession>A0A5B7JPJ5</accession>
<reference evidence="2 3" key="1">
    <citation type="submission" date="2019-05" db="EMBL/GenBank/DDBJ databases">
        <title>Another draft genome of Portunus trituberculatus and its Hox gene families provides insights of decapod evolution.</title>
        <authorList>
            <person name="Jeong J.-H."/>
            <person name="Song I."/>
            <person name="Kim S."/>
            <person name="Choi T."/>
            <person name="Kim D."/>
            <person name="Ryu S."/>
            <person name="Kim W."/>
        </authorList>
    </citation>
    <scope>NUCLEOTIDE SEQUENCE [LARGE SCALE GENOMIC DNA]</scope>
    <source>
        <tissue evidence="2">Muscle</tissue>
    </source>
</reference>
<dbReference type="AlphaFoldDB" id="A0A5B7JPJ5"/>
<gene>
    <name evidence="2" type="ORF">E2C01_095336</name>
</gene>
<dbReference type="Proteomes" id="UP000324222">
    <property type="component" value="Unassembled WGS sequence"/>
</dbReference>
<keyword evidence="3" id="KW-1185">Reference proteome</keyword>
<dbReference type="EMBL" id="VSRR010120400">
    <property type="protein sequence ID" value="MPC99891.1"/>
    <property type="molecule type" value="Genomic_DNA"/>
</dbReference>
<evidence type="ECO:0000256" key="1">
    <source>
        <dbReference type="SAM" id="MobiDB-lite"/>
    </source>
</evidence>